<gene>
    <name evidence="2" type="ORF">GCM10025751_54790</name>
</gene>
<reference evidence="2 3" key="1">
    <citation type="journal article" date="2019" name="Int. J. Syst. Evol. Microbiol.">
        <title>The Global Catalogue of Microorganisms (GCM) 10K type strain sequencing project: providing services to taxonomists for standard genome sequencing and annotation.</title>
        <authorList>
            <consortium name="The Broad Institute Genomics Platform"/>
            <consortium name="The Broad Institute Genome Sequencing Center for Infectious Disease"/>
            <person name="Wu L."/>
            <person name="Ma J."/>
        </authorList>
    </citation>
    <scope>NUCLEOTIDE SEQUENCE [LARGE SCALE GENOMIC DNA]</scope>
    <source>
        <strain evidence="2 3">JCM 17504</strain>
    </source>
</reference>
<name>A0AAV3URZ6_9EURY</name>
<keyword evidence="1" id="KW-1133">Transmembrane helix</keyword>
<keyword evidence="3" id="KW-1185">Reference proteome</keyword>
<proteinExistence type="predicted"/>
<evidence type="ECO:0000256" key="1">
    <source>
        <dbReference type="SAM" id="Phobius"/>
    </source>
</evidence>
<dbReference type="Proteomes" id="UP001501729">
    <property type="component" value="Unassembled WGS sequence"/>
</dbReference>
<accession>A0AAV3URZ6</accession>
<keyword evidence="1" id="KW-0812">Transmembrane</keyword>
<dbReference type="AlphaFoldDB" id="A0AAV3URZ6"/>
<dbReference type="EMBL" id="BAABKX010000030">
    <property type="protein sequence ID" value="GAA5064744.1"/>
    <property type="molecule type" value="Genomic_DNA"/>
</dbReference>
<comment type="caution">
    <text evidence="2">The sequence shown here is derived from an EMBL/GenBank/DDBJ whole genome shotgun (WGS) entry which is preliminary data.</text>
</comment>
<evidence type="ECO:0000313" key="2">
    <source>
        <dbReference type="EMBL" id="GAA5064744.1"/>
    </source>
</evidence>
<organism evidence="2 3">
    <name type="scientific">Haladaptatus pallidirubidus</name>
    <dbReference type="NCBI Taxonomy" id="1008152"/>
    <lineage>
        <taxon>Archaea</taxon>
        <taxon>Methanobacteriati</taxon>
        <taxon>Methanobacteriota</taxon>
        <taxon>Stenosarchaea group</taxon>
        <taxon>Halobacteria</taxon>
        <taxon>Halobacteriales</taxon>
        <taxon>Haladaptataceae</taxon>
        <taxon>Haladaptatus</taxon>
    </lineage>
</organism>
<sequence>MVSYVVESNMTIYGMPTTMFLVFVATILAGSLGAIHYIVVHVLLGRPVNENIQKTTREPRATDGGHNDG</sequence>
<feature type="transmembrane region" description="Helical" evidence="1">
    <location>
        <begin position="20"/>
        <end position="44"/>
    </location>
</feature>
<protein>
    <submittedName>
        <fullName evidence="2">Uncharacterized protein</fullName>
    </submittedName>
</protein>
<keyword evidence="1" id="KW-0472">Membrane</keyword>
<evidence type="ECO:0000313" key="3">
    <source>
        <dbReference type="Proteomes" id="UP001501729"/>
    </source>
</evidence>